<protein>
    <submittedName>
        <fullName evidence="2">Glycosyltransferase involved in cell wall biosynthesis</fullName>
    </submittedName>
</protein>
<dbReference type="EMBL" id="JACHFW010000007">
    <property type="protein sequence ID" value="MBB5264822.1"/>
    <property type="molecule type" value="Genomic_DNA"/>
</dbReference>
<sequence>MIDILLAAYNGEKYIEEQIASIEAQTCAEWNLWICDDCSTDETAALAAAAASRFNKSHPDSDRRKITVSVNKKACGGAAQNFMHMLSLASSDYVMFCDQDDYWKPDKVEKTLKRMKAMEKKYGAHTPLLVYTDLTVADEILNTIAPSFIQYMNVPPKVTLPRLLLQNSVTGCTVMMNRALYTLVRQVKMAKGIAMHDHFAALTASVFGKIGFLPEATILYRQHGDNTVGAADARSLSYLWKRYRQGKKQFRKEMQGYMAQADCFYQLFHSRIKDPKIQKLIFDYGHLYEKNKFYRINFYIKNHVIKYGWLRAVMQMIWG</sequence>
<dbReference type="SUPFAM" id="SSF53448">
    <property type="entry name" value="Nucleotide-diphospho-sugar transferases"/>
    <property type="match status" value="1"/>
</dbReference>
<dbReference type="CDD" id="cd04196">
    <property type="entry name" value="GT_2_like_d"/>
    <property type="match status" value="1"/>
</dbReference>
<proteinExistence type="predicted"/>
<reference evidence="2 3" key="1">
    <citation type="submission" date="2020-08" db="EMBL/GenBank/DDBJ databases">
        <title>Genomic Encyclopedia of Type Strains, Phase IV (KMG-IV): sequencing the most valuable type-strain genomes for metagenomic binning, comparative biology and taxonomic classification.</title>
        <authorList>
            <person name="Goeker M."/>
        </authorList>
    </citation>
    <scope>NUCLEOTIDE SEQUENCE [LARGE SCALE GENOMIC DNA]</scope>
    <source>
        <strain evidence="2 3">DSM 106146</strain>
    </source>
</reference>
<dbReference type="Pfam" id="PF00535">
    <property type="entry name" value="Glycos_transf_2"/>
    <property type="match status" value="1"/>
</dbReference>
<dbReference type="GO" id="GO:0016758">
    <property type="term" value="F:hexosyltransferase activity"/>
    <property type="evidence" value="ECO:0007669"/>
    <property type="project" value="UniProtKB-ARBA"/>
</dbReference>
<gene>
    <name evidence="2" type="ORF">HNP82_001961</name>
</gene>
<dbReference type="AlphaFoldDB" id="A0A7W8HBU2"/>
<dbReference type="Proteomes" id="UP000543642">
    <property type="component" value="Unassembled WGS sequence"/>
</dbReference>
<dbReference type="Gene3D" id="3.90.550.10">
    <property type="entry name" value="Spore Coat Polysaccharide Biosynthesis Protein SpsA, Chain A"/>
    <property type="match status" value="1"/>
</dbReference>
<evidence type="ECO:0000259" key="1">
    <source>
        <dbReference type="Pfam" id="PF00535"/>
    </source>
</evidence>
<name>A0A7W8HBU2_9FIRM</name>
<accession>A0A7W8HBU2</accession>
<dbReference type="PANTHER" id="PTHR22916">
    <property type="entry name" value="GLYCOSYLTRANSFERASE"/>
    <property type="match status" value="1"/>
</dbReference>
<evidence type="ECO:0000313" key="2">
    <source>
        <dbReference type="EMBL" id="MBB5264822.1"/>
    </source>
</evidence>
<organism evidence="2 3">
    <name type="scientific">Catenibacillus scindens</name>
    <dbReference type="NCBI Taxonomy" id="673271"/>
    <lineage>
        <taxon>Bacteria</taxon>
        <taxon>Bacillati</taxon>
        <taxon>Bacillota</taxon>
        <taxon>Clostridia</taxon>
        <taxon>Lachnospirales</taxon>
        <taxon>Lachnospiraceae</taxon>
        <taxon>Catenibacillus</taxon>
    </lineage>
</organism>
<dbReference type="RefSeq" id="WP_183773797.1">
    <property type="nucleotide sequence ID" value="NZ_CAWVEG010000153.1"/>
</dbReference>
<comment type="caution">
    <text evidence="2">The sequence shown here is derived from an EMBL/GenBank/DDBJ whole genome shotgun (WGS) entry which is preliminary data.</text>
</comment>
<dbReference type="InterPro" id="IPR029044">
    <property type="entry name" value="Nucleotide-diphossugar_trans"/>
</dbReference>
<dbReference type="PANTHER" id="PTHR22916:SF3">
    <property type="entry name" value="UDP-GLCNAC:BETAGAL BETA-1,3-N-ACETYLGLUCOSAMINYLTRANSFERASE-LIKE PROTEIN 1"/>
    <property type="match status" value="1"/>
</dbReference>
<keyword evidence="2" id="KW-0808">Transferase</keyword>
<evidence type="ECO:0000313" key="3">
    <source>
        <dbReference type="Proteomes" id="UP000543642"/>
    </source>
</evidence>
<feature type="domain" description="Glycosyltransferase 2-like" evidence="1">
    <location>
        <begin position="4"/>
        <end position="117"/>
    </location>
</feature>
<keyword evidence="3" id="KW-1185">Reference proteome</keyword>
<dbReference type="InterPro" id="IPR001173">
    <property type="entry name" value="Glyco_trans_2-like"/>
</dbReference>